<keyword evidence="7" id="KW-1185">Reference proteome</keyword>
<keyword evidence="4 5" id="KW-0472">Membrane</keyword>
<dbReference type="AlphaFoldDB" id="A0A916JKE2"/>
<feature type="transmembrane region" description="Helical" evidence="5">
    <location>
        <begin position="231"/>
        <end position="252"/>
    </location>
</feature>
<feature type="transmembrane region" description="Helical" evidence="5">
    <location>
        <begin position="6"/>
        <end position="27"/>
    </location>
</feature>
<dbReference type="GO" id="GO:0016020">
    <property type="term" value="C:membrane"/>
    <property type="evidence" value="ECO:0007669"/>
    <property type="project" value="UniProtKB-SubCell"/>
</dbReference>
<dbReference type="Proteomes" id="UP000680038">
    <property type="component" value="Unassembled WGS sequence"/>
</dbReference>
<organism evidence="6 7">
    <name type="scientific">Dyadobacter helix</name>
    <dbReference type="NCBI Taxonomy" id="2822344"/>
    <lineage>
        <taxon>Bacteria</taxon>
        <taxon>Pseudomonadati</taxon>
        <taxon>Bacteroidota</taxon>
        <taxon>Cytophagia</taxon>
        <taxon>Cytophagales</taxon>
        <taxon>Spirosomataceae</taxon>
        <taxon>Dyadobacter</taxon>
    </lineage>
</organism>
<keyword evidence="3 5" id="KW-1133">Transmembrane helix</keyword>
<comment type="caution">
    <text evidence="6">The sequence shown here is derived from an EMBL/GenBank/DDBJ whole genome shotgun (WGS) entry which is preliminary data.</text>
</comment>
<evidence type="ECO:0000256" key="3">
    <source>
        <dbReference type="ARBA" id="ARBA00022989"/>
    </source>
</evidence>
<accession>A0A916JKE2</accession>
<reference evidence="6" key="1">
    <citation type="submission" date="2021-04" db="EMBL/GenBank/DDBJ databases">
        <authorList>
            <person name="Rodrigo-Torres L."/>
            <person name="Arahal R. D."/>
            <person name="Lucena T."/>
        </authorList>
    </citation>
    <scope>NUCLEOTIDE SEQUENCE</scope>
    <source>
        <strain evidence="6">CECT 9275</strain>
    </source>
</reference>
<proteinExistence type="predicted"/>
<evidence type="ECO:0000313" key="6">
    <source>
        <dbReference type="EMBL" id="CAG5017594.1"/>
    </source>
</evidence>
<comment type="subcellular location">
    <subcellularLocation>
        <location evidence="1">Membrane</location>
        <topology evidence="1">Multi-pass membrane protein</topology>
    </subcellularLocation>
</comment>
<dbReference type="EMBL" id="CAJRAF010000004">
    <property type="protein sequence ID" value="CAG5017594.1"/>
    <property type="molecule type" value="Genomic_DNA"/>
</dbReference>
<feature type="transmembrane region" description="Helical" evidence="5">
    <location>
        <begin position="79"/>
        <end position="112"/>
    </location>
</feature>
<evidence type="ECO:0000256" key="1">
    <source>
        <dbReference type="ARBA" id="ARBA00004141"/>
    </source>
</evidence>
<feature type="transmembrane region" description="Helical" evidence="5">
    <location>
        <begin position="200"/>
        <end position="225"/>
    </location>
</feature>
<feature type="transmembrane region" description="Helical" evidence="5">
    <location>
        <begin position="132"/>
        <end position="155"/>
    </location>
</feature>
<keyword evidence="2 5" id="KW-0812">Transmembrane</keyword>
<dbReference type="GO" id="GO:0016765">
    <property type="term" value="F:transferase activity, transferring alkyl or aryl (other than methyl) groups"/>
    <property type="evidence" value="ECO:0007669"/>
    <property type="project" value="InterPro"/>
</dbReference>
<sequence length="291" mass="33215">MHPVRSTIQLLRIPFSFFLMPLFLFALSQAESVLVSETIWSFLIIHLLVYPASNGYNSFVDQDEESIGGLEKPPKPTIYLFYVTLALDFTAVLLAVLLVNKAFAVCLCLYIIASRAYSSRMIRLKKYPVAGFLVVMFFQGAFTYYMATVAITGSIPEVSEAHIFVWLGCSFQIAGAYPLTQIYQHQQDLKDGVVTLSYKLGYIGTFCFTALMFLLCNVFYFLYFSSKGNGMIFYILQLFFLPVIVYFGYWFYMVIQSHSHASFKNTMRMNRIAALCMNSCFVVLIIISQFL</sequence>
<dbReference type="InterPro" id="IPR000537">
    <property type="entry name" value="UbiA_prenyltransferase"/>
</dbReference>
<protein>
    <recommendedName>
        <fullName evidence="8">1,4-dihydroxy-2-naphthoate octaprenyltransferase</fullName>
    </recommendedName>
</protein>
<evidence type="ECO:0008006" key="8">
    <source>
        <dbReference type="Google" id="ProtNLM"/>
    </source>
</evidence>
<evidence type="ECO:0000313" key="7">
    <source>
        <dbReference type="Proteomes" id="UP000680038"/>
    </source>
</evidence>
<name>A0A916JKE2_9BACT</name>
<evidence type="ECO:0000256" key="5">
    <source>
        <dbReference type="SAM" id="Phobius"/>
    </source>
</evidence>
<evidence type="ECO:0000256" key="4">
    <source>
        <dbReference type="ARBA" id="ARBA00023136"/>
    </source>
</evidence>
<feature type="transmembrane region" description="Helical" evidence="5">
    <location>
        <begin position="161"/>
        <end position="179"/>
    </location>
</feature>
<dbReference type="Pfam" id="PF01040">
    <property type="entry name" value="UbiA"/>
    <property type="match status" value="1"/>
</dbReference>
<evidence type="ECO:0000256" key="2">
    <source>
        <dbReference type="ARBA" id="ARBA00022692"/>
    </source>
</evidence>
<gene>
    <name evidence="6" type="ORF">DYBT9275_05806</name>
</gene>
<feature type="transmembrane region" description="Helical" evidence="5">
    <location>
        <begin position="272"/>
        <end position="290"/>
    </location>
</feature>